<dbReference type="AlphaFoldDB" id="A0A1V3I9D3"/>
<proteinExistence type="predicted"/>
<comment type="caution">
    <text evidence="1">The sequence shown here is derived from an EMBL/GenBank/DDBJ whole genome shotgun (WGS) entry which is preliminary data.</text>
</comment>
<name>A0A1V3I9D3_9PAST</name>
<dbReference type="STRING" id="1908258.BKK48_05440"/>
<evidence type="ECO:0008006" key="3">
    <source>
        <dbReference type="Google" id="ProtNLM"/>
    </source>
</evidence>
<organism evidence="1 2">
    <name type="scientific">Rodentibacter heidelbergensis</name>
    <dbReference type="NCBI Taxonomy" id="1908258"/>
    <lineage>
        <taxon>Bacteria</taxon>
        <taxon>Pseudomonadati</taxon>
        <taxon>Pseudomonadota</taxon>
        <taxon>Gammaproteobacteria</taxon>
        <taxon>Pasteurellales</taxon>
        <taxon>Pasteurellaceae</taxon>
        <taxon>Rodentibacter</taxon>
    </lineage>
</organism>
<dbReference type="RefSeq" id="WP_208604178.1">
    <property type="nucleotide sequence ID" value="NZ_MLHH01000010.1"/>
</dbReference>
<reference evidence="1 2" key="1">
    <citation type="submission" date="2016-10" db="EMBL/GenBank/DDBJ databases">
        <title>Rodentibacter gen. nov. and new species.</title>
        <authorList>
            <person name="Christensen H."/>
        </authorList>
    </citation>
    <scope>NUCLEOTIDE SEQUENCE [LARGE SCALE GENOMIC DNA]</scope>
    <source>
        <strain evidence="1 2">Ac69</strain>
    </source>
</reference>
<protein>
    <recommendedName>
        <fullName evidence="3">DUF2971 domain-containing protein</fullName>
    </recommendedName>
</protein>
<evidence type="ECO:0000313" key="2">
    <source>
        <dbReference type="Proteomes" id="UP000189437"/>
    </source>
</evidence>
<dbReference type="Proteomes" id="UP000189437">
    <property type="component" value="Unassembled WGS sequence"/>
</dbReference>
<sequence>MIIKDDDEDFPIYRIMSIYEFYDLYVNKKLKLSLFSIQKDKNDGIEHFFSYLFFLGHFEKNNEALNLLQNLRQNKYMTCWSETKDSVAMWSLYSVNQEFIKVRTSIKKLSSELTKFGEKFSIDTQWERKDEKLVVLCGHIKKAKYLDLREYIHKIDKIYKQEYVKIITNFKDQINFRKTLDEDIELLNFFIKDISFQHEKEIRGELDVGISYADQFSSFEEWSKSAEAKSIPIKHNKNNELKTVEFIDISSPYFIEEISFDPRMPSYKRELLIDMMKIDRNMIVESNCFNPIITSDFKFDFLKGLI</sequence>
<accession>A0A1V3I9D3</accession>
<dbReference type="EMBL" id="MLHH01000010">
    <property type="protein sequence ID" value="OOF36699.1"/>
    <property type="molecule type" value="Genomic_DNA"/>
</dbReference>
<keyword evidence="2" id="KW-1185">Reference proteome</keyword>
<gene>
    <name evidence="1" type="ORF">BKK48_05440</name>
</gene>
<evidence type="ECO:0000313" key="1">
    <source>
        <dbReference type="EMBL" id="OOF36699.1"/>
    </source>
</evidence>